<keyword evidence="4" id="KW-1185">Reference proteome</keyword>
<evidence type="ECO:0000259" key="2">
    <source>
        <dbReference type="Pfam" id="PF03732"/>
    </source>
</evidence>
<evidence type="ECO:0000256" key="1">
    <source>
        <dbReference type="SAM" id="MobiDB-lite"/>
    </source>
</evidence>
<dbReference type="Proteomes" id="UP001066276">
    <property type="component" value="Chromosome 7"/>
</dbReference>
<feature type="compositionally biased region" description="Low complexity" evidence="1">
    <location>
        <begin position="236"/>
        <end position="250"/>
    </location>
</feature>
<feature type="compositionally biased region" description="Basic and acidic residues" evidence="1">
    <location>
        <begin position="258"/>
        <end position="268"/>
    </location>
</feature>
<name>A0AAV7PE54_PLEWA</name>
<proteinExistence type="predicted"/>
<dbReference type="EMBL" id="JANPWB010000011">
    <property type="protein sequence ID" value="KAJ1125522.1"/>
    <property type="molecule type" value="Genomic_DNA"/>
</dbReference>
<comment type="caution">
    <text evidence="3">The sequence shown here is derived from an EMBL/GenBank/DDBJ whole genome shotgun (WGS) entry which is preliminary data.</text>
</comment>
<feature type="compositionally biased region" description="Polar residues" evidence="1">
    <location>
        <begin position="220"/>
        <end position="235"/>
    </location>
</feature>
<feature type="region of interest" description="Disordered" evidence="1">
    <location>
        <begin position="194"/>
        <end position="303"/>
    </location>
</feature>
<dbReference type="InterPro" id="IPR005162">
    <property type="entry name" value="Retrotrans_gag_dom"/>
</dbReference>
<accession>A0AAV7PE54</accession>
<gene>
    <name evidence="3" type="ORF">NDU88_003951</name>
</gene>
<reference evidence="3" key="1">
    <citation type="journal article" date="2022" name="bioRxiv">
        <title>Sequencing and chromosome-scale assembly of the giantPleurodeles waltlgenome.</title>
        <authorList>
            <person name="Brown T."/>
            <person name="Elewa A."/>
            <person name="Iarovenko S."/>
            <person name="Subramanian E."/>
            <person name="Araus A.J."/>
            <person name="Petzold A."/>
            <person name="Susuki M."/>
            <person name="Suzuki K.-i.T."/>
            <person name="Hayashi T."/>
            <person name="Toyoda A."/>
            <person name="Oliveira C."/>
            <person name="Osipova E."/>
            <person name="Leigh N.D."/>
            <person name="Simon A."/>
            <person name="Yun M.H."/>
        </authorList>
    </citation>
    <scope>NUCLEOTIDE SEQUENCE</scope>
    <source>
        <strain evidence="3">20211129_DDA</strain>
        <tissue evidence="3">Liver</tissue>
    </source>
</reference>
<feature type="domain" description="Retrotransposon gag" evidence="2">
    <location>
        <begin position="49"/>
        <end position="137"/>
    </location>
</feature>
<dbReference type="Pfam" id="PF03732">
    <property type="entry name" value="Retrotrans_gag"/>
    <property type="match status" value="1"/>
</dbReference>
<sequence>MASVPALEPFVVEGPPSSQAACWKEWVDRLETYFAATALDIDRRRSMLLHLGGAAIHKLGQSVAEEGPPFTYQSLKQSLTAHFEPLANPDYDPFLLRQARQFPHESVDTFYARLKDLARTCTLVDVEDEVRVQFIQGCASVKLREHILQISDMSMVNILTLGRSKELSKVRAAHMEAALQTQVKVEPVNAVTAEAADRKKSRQKATTSSQSCYSCGDPASTASQENAVAASQSPCMMTDSASSSETMSSDVQNPEGRLVSEPDTHRSAPADSAVSSRGSGQNEKKAHELRFSQSGCPRAGVGGDGCTNERAGGIVEGAEQRDFNQASHQMTRASGRVALRCDLHSNSGLPGTTATLGILAGQCENCDITWRTGAEPKSVNVYSNMRPVTDRLAASDVMGSR</sequence>
<evidence type="ECO:0000313" key="4">
    <source>
        <dbReference type="Proteomes" id="UP001066276"/>
    </source>
</evidence>
<dbReference type="PANTHER" id="PTHR33198">
    <property type="entry name" value="ANK_REP_REGION DOMAIN-CONTAINING PROTEIN-RELATED"/>
    <property type="match status" value="1"/>
</dbReference>
<evidence type="ECO:0000313" key="3">
    <source>
        <dbReference type="EMBL" id="KAJ1125522.1"/>
    </source>
</evidence>
<feature type="compositionally biased region" description="Polar residues" evidence="1">
    <location>
        <begin position="204"/>
        <end position="213"/>
    </location>
</feature>
<organism evidence="3 4">
    <name type="scientific">Pleurodeles waltl</name>
    <name type="common">Iberian ribbed newt</name>
    <dbReference type="NCBI Taxonomy" id="8319"/>
    <lineage>
        <taxon>Eukaryota</taxon>
        <taxon>Metazoa</taxon>
        <taxon>Chordata</taxon>
        <taxon>Craniata</taxon>
        <taxon>Vertebrata</taxon>
        <taxon>Euteleostomi</taxon>
        <taxon>Amphibia</taxon>
        <taxon>Batrachia</taxon>
        <taxon>Caudata</taxon>
        <taxon>Salamandroidea</taxon>
        <taxon>Salamandridae</taxon>
        <taxon>Pleurodelinae</taxon>
        <taxon>Pleurodeles</taxon>
    </lineage>
</organism>
<protein>
    <recommendedName>
        <fullName evidence="2">Retrotransposon gag domain-containing protein</fullName>
    </recommendedName>
</protein>
<dbReference type="AlphaFoldDB" id="A0AAV7PE54"/>